<dbReference type="Pfam" id="PF01968">
    <property type="entry name" value="Hydantoinase_A"/>
    <property type="match status" value="1"/>
</dbReference>
<sequence>MTSTIEPNAGESGAKESVVRTAVDIGGTFTDVYVQQPDGTIITAKYPTQTDPIEGVLKGMARTGVEWSEVDLFSHGTTIATNALITRNFPKVAMITTEGFRDVIEIRRGDREDWDPYNEVAAPFVPRRHRITVKERVGYDGTVLEALDEDGAREVARILRRREVETVAVCFINAYTNPVNEQRMAEILAEELPGVPVCTSSDVLPEIFEYERFNTTVANAALVPIIGPYARTLESRLSDAGYDNDVLLLHSGGGVMTPKMAETYGARLAASGIAAGAIASRHIGQKCGFENSIGFDMGGTSTDVSLTAEGVLGTTDTWSVQFGFPICFPSIEVLTIGAGGGSIAWLDAAKSLRSGPQSAGSTPGPACYGDGGELATNTDANLVLGTIGTTLGGGVKELDVVKATESIERIATELGLGIEEAAQSIIKVANANMADAIRLISVRKGYDPRDFALVGFGGAGPLHVAYLAKDLGIPTVIVPPHPGVTSATGCLLVDIQHDLTKMYLTNAEDADLDELNRSFAELAEEGRQRLAAEHVEASDMVFQYSIDMRYQGQWRSISVDISAPVSSLDEIIDTFHETHLREHNFTNRETGVEIYRLQVKAIGLTAHAEEQPAELIDPATFTPVAVETREVLFPDEVARVTTPIYNRVDLPAGAVIEGPCIIDQLDTTTVVPPEITARVDEWGHLILTTTV</sequence>
<dbReference type="InterPro" id="IPR043129">
    <property type="entry name" value="ATPase_NBD"/>
</dbReference>
<dbReference type="Pfam" id="PF19278">
    <property type="entry name" value="Hydant_A_C"/>
    <property type="match status" value="1"/>
</dbReference>
<dbReference type="InterPro" id="IPR049517">
    <property type="entry name" value="ACX-like_C"/>
</dbReference>
<dbReference type="EMBL" id="CP003696">
    <property type="protein sequence ID" value="AGP31891.1"/>
    <property type="molecule type" value="Genomic_DNA"/>
</dbReference>
<feature type="domain" description="Hydantoinase/oxoprolinase N-terminal" evidence="2">
    <location>
        <begin position="21"/>
        <end position="191"/>
    </location>
</feature>
<dbReference type="Proteomes" id="UP000014809">
    <property type="component" value="Chromosome"/>
</dbReference>
<name>S4XH62_9CORY</name>
<keyword evidence="5" id="KW-1185">Reference proteome</keyword>
<gene>
    <name evidence="4" type="ORF">A606_11260</name>
</gene>
<dbReference type="Pfam" id="PF05378">
    <property type="entry name" value="Hydant_A_N"/>
    <property type="match status" value="1"/>
</dbReference>
<proteinExistence type="predicted"/>
<dbReference type="KEGG" id="cter:A606_11260"/>
<dbReference type="SUPFAM" id="SSF53067">
    <property type="entry name" value="Actin-like ATPase domain"/>
    <property type="match status" value="1"/>
</dbReference>
<dbReference type="eggNOG" id="COG0145">
    <property type="taxonomic scope" value="Bacteria"/>
</dbReference>
<dbReference type="InterPro" id="IPR002821">
    <property type="entry name" value="Hydantoinase_A"/>
</dbReference>
<evidence type="ECO:0000313" key="5">
    <source>
        <dbReference type="Proteomes" id="UP000014809"/>
    </source>
</evidence>
<reference evidence="4 5" key="1">
    <citation type="submission" date="2012-06" db="EMBL/GenBank/DDBJ databases">
        <title>Complete genome sequence of Corynebacterium terpenotabidum Y-11 (=DSM 44721).</title>
        <authorList>
            <person name="Ruckert C."/>
            <person name="Albersmeier A."/>
            <person name="Al-Dilaimi A."/>
            <person name="Szczepanowski R."/>
            <person name="Kalinowski J."/>
        </authorList>
    </citation>
    <scope>NUCLEOTIDE SEQUENCE [LARGE SCALE GENOMIC DNA]</scope>
    <source>
        <strain evidence="4 5">Y-11</strain>
    </source>
</reference>
<dbReference type="STRING" id="1200352.A606_11260"/>
<protein>
    <submittedName>
        <fullName evidence="4">5-oxoprolinase</fullName>
    </submittedName>
</protein>
<accession>S4XH62</accession>
<dbReference type="PANTHER" id="PTHR11365">
    <property type="entry name" value="5-OXOPROLINASE RELATED"/>
    <property type="match status" value="1"/>
</dbReference>
<dbReference type="OrthoDB" id="9768323at2"/>
<feature type="domain" description="Acetophenone carboxylase-like C-terminal" evidence="3">
    <location>
        <begin position="512"/>
        <end position="683"/>
    </location>
</feature>
<dbReference type="InterPro" id="IPR045079">
    <property type="entry name" value="Oxoprolinase-like"/>
</dbReference>
<evidence type="ECO:0000313" key="4">
    <source>
        <dbReference type="EMBL" id="AGP31891.1"/>
    </source>
</evidence>
<organism evidence="4 5">
    <name type="scientific">Corynebacterium terpenotabidum Y-11</name>
    <dbReference type="NCBI Taxonomy" id="1200352"/>
    <lineage>
        <taxon>Bacteria</taxon>
        <taxon>Bacillati</taxon>
        <taxon>Actinomycetota</taxon>
        <taxon>Actinomycetes</taxon>
        <taxon>Mycobacteriales</taxon>
        <taxon>Corynebacteriaceae</taxon>
        <taxon>Corynebacterium</taxon>
    </lineage>
</organism>
<evidence type="ECO:0000259" key="1">
    <source>
        <dbReference type="Pfam" id="PF01968"/>
    </source>
</evidence>
<dbReference type="HOGENOM" id="CLU_002157_1_2_11"/>
<dbReference type="AlphaFoldDB" id="S4XH62"/>
<dbReference type="GO" id="GO:0005829">
    <property type="term" value="C:cytosol"/>
    <property type="evidence" value="ECO:0007669"/>
    <property type="project" value="TreeGrafter"/>
</dbReference>
<dbReference type="PATRIC" id="fig|1200352.3.peg.2308"/>
<evidence type="ECO:0000259" key="3">
    <source>
        <dbReference type="Pfam" id="PF19278"/>
    </source>
</evidence>
<dbReference type="GO" id="GO:0006749">
    <property type="term" value="P:glutathione metabolic process"/>
    <property type="evidence" value="ECO:0007669"/>
    <property type="project" value="TreeGrafter"/>
</dbReference>
<dbReference type="GO" id="GO:0017168">
    <property type="term" value="F:5-oxoprolinase (ATP-hydrolyzing) activity"/>
    <property type="evidence" value="ECO:0007669"/>
    <property type="project" value="TreeGrafter"/>
</dbReference>
<dbReference type="PANTHER" id="PTHR11365:SF23">
    <property type="entry name" value="HYPOTHETICAL 5-OXOPROLINASE (EUROFUNG)-RELATED"/>
    <property type="match status" value="1"/>
</dbReference>
<evidence type="ECO:0000259" key="2">
    <source>
        <dbReference type="Pfam" id="PF05378"/>
    </source>
</evidence>
<dbReference type="RefSeq" id="WP_020442240.1">
    <property type="nucleotide sequence ID" value="NC_021663.1"/>
</dbReference>
<feature type="domain" description="Hydantoinase A/oxoprolinase" evidence="1">
    <location>
        <begin position="212"/>
        <end position="498"/>
    </location>
</feature>
<dbReference type="InterPro" id="IPR008040">
    <property type="entry name" value="Hydant_A_N"/>
</dbReference>